<dbReference type="RefSeq" id="WP_134461498.1">
    <property type="nucleotide sequence ID" value="NZ_JBHSSZ010000006.1"/>
</dbReference>
<dbReference type="SUPFAM" id="SSF52540">
    <property type="entry name" value="P-loop containing nucleoside triphosphate hydrolases"/>
    <property type="match status" value="1"/>
</dbReference>
<sequence length="522" mass="58411">MKRHNDHRIPEPGNTVDTLAEAYAPGDIFNDPIFALTQRYVDAVYHDRALELPEHADNPLILALPPFVNLDATLGCLQRRFAVSCPEACCTWSKERRLMAIDRIDRLLIILPVHITLLTWLHTALRNQLGRYRPGVNLHKVMQESYEKTQNGEPGVIADLVEGHAACRALVGMSGTGKSTAMRLVLSLFSPVIRHPDFRNPQYRFRQLVWIYVICPSNGSVLTFLKNILRWVDQHLDTHYLEEMRTRDNSGDYVEKVIYVLRKYFTGLLVIDEFQNLLRAAANTELLDTVVNLLNSGCCAMMVMGTPEIEPILKTRLRLARRVSNDGYEILEPFSNGQVYEMFVDKVLALNFLEKPTKDLGRVKSVVLGLSAGLPALIKLLVKLAQTVAIETDGEQITPKLVGQVQHELLAPLSGIVKALRKRNSIELAGYVDVLSGEVAEAHQRALSRSAGAKDFHDQVRDQTFASAVSSLLALGVSQSHADQWVNEVLRERPGSTSHGVVLEVLRRMEKSQSPTRPPKAA</sequence>
<name>A0A4Y8MR83_9BURK</name>
<gene>
    <name evidence="3" type="ORF">E2553_24940</name>
</gene>
<evidence type="ECO:0000259" key="2">
    <source>
        <dbReference type="Pfam" id="PF13401"/>
    </source>
</evidence>
<dbReference type="InterPro" id="IPR027417">
    <property type="entry name" value="P-loop_NTPase"/>
</dbReference>
<dbReference type="Proteomes" id="UP000297385">
    <property type="component" value="Unassembled WGS sequence"/>
</dbReference>
<dbReference type="GO" id="GO:0016887">
    <property type="term" value="F:ATP hydrolysis activity"/>
    <property type="evidence" value="ECO:0007669"/>
    <property type="project" value="InterPro"/>
</dbReference>
<dbReference type="AlphaFoldDB" id="A0A4Y8MR83"/>
<organism evidence="3 4">
    <name type="scientific">Paraburkholderia dipogonis</name>
    <dbReference type="NCBI Taxonomy" id="1211383"/>
    <lineage>
        <taxon>Bacteria</taxon>
        <taxon>Pseudomonadati</taxon>
        <taxon>Pseudomonadota</taxon>
        <taxon>Betaproteobacteria</taxon>
        <taxon>Burkholderiales</taxon>
        <taxon>Burkholderiaceae</taxon>
        <taxon>Paraburkholderia</taxon>
    </lineage>
</organism>
<dbReference type="PANTHER" id="PTHR35894:SF1">
    <property type="entry name" value="PHOSPHORIBULOKINASE _ URIDINE KINASE FAMILY"/>
    <property type="match status" value="1"/>
</dbReference>
<keyword evidence="1" id="KW-0472">Membrane</keyword>
<accession>A0A4Y8MR83</accession>
<keyword evidence="1" id="KW-1133">Transmembrane helix</keyword>
<comment type="caution">
    <text evidence="3">The sequence shown here is derived from an EMBL/GenBank/DDBJ whole genome shotgun (WGS) entry which is preliminary data.</text>
</comment>
<protein>
    <recommendedName>
        <fullName evidence="2">ORC1/DEAH AAA+ ATPase domain-containing protein</fullName>
    </recommendedName>
</protein>
<reference evidence="3 4" key="1">
    <citation type="submission" date="2019-03" db="EMBL/GenBank/DDBJ databases">
        <title>Complete Genome Sequence of Paraburkholderia dipogonis ICMP 19430T, a Nitrogen-fixing Symbiont of the South African Invasive Legume Dipogon lignosus in New Zealand.</title>
        <authorList>
            <person name="De Meyer S.E."/>
        </authorList>
    </citation>
    <scope>NUCLEOTIDE SEQUENCE [LARGE SCALE GENOMIC DNA]</scope>
    <source>
        <strain evidence="3 4">ICMP 19430</strain>
    </source>
</reference>
<evidence type="ECO:0000313" key="4">
    <source>
        <dbReference type="Proteomes" id="UP000297385"/>
    </source>
</evidence>
<dbReference type="InterPro" id="IPR052026">
    <property type="entry name" value="ExeA_AAA_ATPase_DNA-bind"/>
</dbReference>
<proteinExistence type="predicted"/>
<keyword evidence="1" id="KW-0812">Transmembrane</keyword>
<dbReference type="GeneID" id="97303124"/>
<feature type="transmembrane region" description="Helical" evidence="1">
    <location>
        <begin position="107"/>
        <end position="125"/>
    </location>
</feature>
<dbReference type="PANTHER" id="PTHR35894">
    <property type="entry name" value="GENERAL SECRETION PATHWAY PROTEIN A-RELATED"/>
    <property type="match status" value="1"/>
</dbReference>
<dbReference type="Pfam" id="PF13401">
    <property type="entry name" value="AAA_22"/>
    <property type="match status" value="1"/>
</dbReference>
<dbReference type="EMBL" id="SNVI01000002">
    <property type="protein sequence ID" value="TFE40036.1"/>
    <property type="molecule type" value="Genomic_DNA"/>
</dbReference>
<dbReference type="Gene3D" id="3.40.50.300">
    <property type="entry name" value="P-loop containing nucleotide triphosphate hydrolases"/>
    <property type="match status" value="1"/>
</dbReference>
<evidence type="ECO:0000256" key="1">
    <source>
        <dbReference type="SAM" id="Phobius"/>
    </source>
</evidence>
<dbReference type="InterPro" id="IPR049945">
    <property type="entry name" value="AAA_22"/>
</dbReference>
<evidence type="ECO:0000313" key="3">
    <source>
        <dbReference type="EMBL" id="TFE40036.1"/>
    </source>
</evidence>
<feature type="domain" description="ORC1/DEAH AAA+ ATPase" evidence="2">
    <location>
        <begin position="164"/>
        <end position="313"/>
    </location>
</feature>